<dbReference type="InterPro" id="IPR058530">
    <property type="entry name" value="Baseplate_J-like_C"/>
</dbReference>
<dbReference type="Proteomes" id="UP000663929">
    <property type="component" value="Chromosome"/>
</dbReference>
<evidence type="ECO:0000313" key="2">
    <source>
        <dbReference type="EMBL" id="QTD49676.1"/>
    </source>
</evidence>
<protein>
    <submittedName>
        <fullName evidence="2">Baseplate J/gp47 family protein</fullName>
    </submittedName>
</protein>
<evidence type="ECO:0000259" key="1">
    <source>
        <dbReference type="Pfam" id="PF26079"/>
    </source>
</evidence>
<organism evidence="2 3">
    <name type="scientific">Sulfidibacter corallicola</name>
    <dbReference type="NCBI Taxonomy" id="2818388"/>
    <lineage>
        <taxon>Bacteria</taxon>
        <taxon>Pseudomonadati</taxon>
        <taxon>Acidobacteriota</taxon>
        <taxon>Holophagae</taxon>
        <taxon>Acanthopleuribacterales</taxon>
        <taxon>Acanthopleuribacteraceae</taxon>
        <taxon>Sulfidibacter</taxon>
    </lineage>
</organism>
<accession>A0A8A4TIC5</accession>
<gene>
    <name evidence="2" type="ORF">J3U87_29180</name>
</gene>
<dbReference type="EMBL" id="CP071793">
    <property type="protein sequence ID" value="QTD49676.1"/>
    <property type="molecule type" value="Genomic_DNA"/>
</dbReference>
<evidence type="ECO:0000313" key="3">
    <source>
        <dbReference type="Proteomes" id="UP000663929"/>
    </source>
</evidence>
<dbReference type="Pfam" id="PF26079">
    <property type="entry name" value="Baseplate_J_C"/>
    <property type="match status" value="1"/>
</dbReference>
<dbReference type="RefSeq" id="WP_237379308.1">
    <property type="nucleotide sequence ID" value="NZ_CP071793.1"/>
</dbReference>
<reference evidence="2" key="1">
    <citation type="submission" date="2021-03" db="EMBL/GenBank/DDBJ databases">
        <title>Acanthopleuribacteraceae sp. M133.</title>
        <authorList>
            <person name="Wang G."/>
        </authorList>
    </citation>
    <scope>NUCLEOTIDE SEQUENCE</scope>
    <source>
        <strain evidence="2">M133</strain>
    </source>
</reference>
<dbReference type="KEGG" id="scor:J3U87_29180"/>
<name>A0A8A4TIC5_SULCO</name>
<feature type="domain" description="Baseplate J-like C-terminal" evidence="1">
    <location>
        <begin position="386"/>
        <end position="468"/>
    </location>
</feature>
<keyword evidence="3" id="KW-1185">Reference proteome</keyword>
<proteinExistence type="predicted"/>
<sequence length="475" mass="52071">MTKARLDYSRRDYESIRRDLIAKIPLLTDQWTDHNPSDLGMVLLELFAAVGDLLAHHQDTIAAETYLATAQERQNLINLCALIGYRLDRPVPAATVIQFEVDAPLTEDLAIPRGTACVAAVPDENGTIEEIPFVTSENATLVTGERVVQVAAVQGRLFEESFAATGAAWQQFELHAHDLAQGHFHLWVDDDPWSEVAHFQDAIHSSRQFVLTTDGDDLTRVRFGDGIRGAIPQAGQTVKVTYLRTLGTRGNLGPRLINRTTETFYAGGLPIRLRVTNLIPATGGANRESIDHARLQAPAELEALWRGVTKDNYQALVEGFPGVAKAQVIDVNDCASVRYFQVNLAVAPNGGGHPSPQLLRDLQGFLDDRKVITQEIRLFDPDYVPIDVHVRCTLTSETSQAESRPNLEHVLADHFDFDRVGFGQTISPLDLRANLERVAGVVSAVVIQPAADHQLGLGQIPTLGTVQIDLVGGRT</sequence>
<dbReference type="AlphaFoldDB" id="A0A8A4TIC5"/>